<dbReference type="Gene3D" id="1.10.10.10">
    <property type="entry name" value="Winged helix-like DNA-binding domain superfamily/Winged helix DNA-binding domain"/>
    <property type="match status" value="1"/>
</dbReference>
<name>A0A1G6UT51_NIADE</name>
<keyword evidence="1" id="KW-0175">Coiled coil</keyword>
<dbReference type="GO" id="GO:0003677">
    <property type="term" value="F:DNA binding"/>
    <property type="evidence" value="ECO:0007669"/>
    <property type="project" value="InterPro"/>
</dbReference>
<dbReference type="STRING" id="1285928.SAMN04487894_10962"/>
<dbReference type="Pfam" id="PF01527">
    <property type="entry name" value="HTH_Tnp_1"/>
    <property type="match status" value="1"/>
</dbReference>
<dbReference type="Proteomes" id="UP000198757">
    <property type="component" value="Unassembled WGS sequence"/>
</dbReference>
<dbReference type="InterPro" id="IPR002514">
    <property type="entry name" value="Transposase_8"/>
</dbReference>
<dbReference type="InterPro" id="IPR052546">
    <property type="entry name" value="Transposase_8_domain"/>
</dbReference>
<dbReference type="GO" id="GO:0004803">
    <property type="term" value="F:transposase activity"/>
    <property type="evidence" value="ECO:0007669"/>
    <property type="project" value="InterPro"/>
</dbReference>
<dbReference type="AlphaFoldDB" id="A0A1G6UT51"/>
<dbReference type="PANTHER" id="PTHR33609">
    <property type="entry name" value="LOW CALCIUM RESPONSE LOCUS PROTEIN S"/>
    <property type="match status" value="1"/>
</dbReference>
<keyword evidence="3" id="KW-1185">Reference proteome</keyword>
<reference evidence="3" key="1">
    <citation type="submission" date="2016-10" db="EMBL/GenBank/DDBJ databases">
        <authorList>
            <person name="Varghese N."/>
            <person name="Submissions S."/>
        </authorList>
    </citation>
    <scope>NUCLEOTIDE SEQUENCE [LARGE SCALE GENOMIC DNA]</scope>
    <source>
        <strain evidence="3">DSM 25811 / CCM 8410 / LMG 26954 / E90</strain>
    </source>
</reference>
<accession>A0A1G6UT51</accession>
<dbReference type="GO" id="GO:0006313">
    <property type="term" value="P:DNA transposition"/>
    <property type="evidence" value="ECO:0007669"/>
    <property type="project" value="InterPro"/>
</dbReference>
<proteinExistence type="predicted"/>
<dbReference type="InterPro" id="IPR036388">
    <property type="entry name" value="WH-like_DNA-bd_sf"/>
</dbReference>
<evidence type="ECO:0000313" key="2">
    <source>
        <dbReference type="EMBL" id="SDD43725.1"/>
    </source>
</evidence>
<feature type="coiled-coil region" evidence="1">
    <location>
        <begin position="80"/>
        <end position="107"/>
    </location>
</feature>
<dbReference type="EMBL" id="FMZO01000009">
    <property type="protein sequence ID" value="SDD43725.1"/>
    <property type="molecule type" value="Genomic_DNA"/>
</dbReference>
<dbReference type="PANTHER" id="PTHR33609:SF1">
    <property type="entry name" value="TRANSPOSASE"/>
    <property type="match status" value="1"/>
</dbReference>
<evidence type="ECO:0000313" key="3">
    <source>
        <dbReference type="Proteomes" id="UP000198757"/>
    </source>
</evidence>
<dbReference type="SUPFAM" id="SSF46689">
    <property type="entry name" value="Homeodomain-like"/>
    <property type="match status" value="1"/>
</dbReference>
<sequence>MESQKQVKQTPENYIKELRRKTRRVFSTEQKISIVVEGMRAETSVREICRKYGIAESLFYKWNKEFFEAGKQRLSGDEVRQATSDEVLELRKENARLKEALADLMLRTDILKKTMQYLG</sequence>
<dbReference type="InterPro" id="IPR009057">
    <property type="entry name" value="Homeodomain-like_sf"/>
</dbReference>
<protein>
    <submittedName>
        <fullName evidence="2">Transposase</fullName>
    </submittedName>
</protein>
<evidence type="ECO:0000256" key="1">
    <source>
        <dbReference type="SAM" id="Coils"/>
    </source>
</evidence>
<organism evidence="2 3">
    <name type="scientific">Niabella drilacis (strain DSM 25811 / CCM 8410 / CCUG 62505 / LMG 26954 / E90)</name>
    <dbReference type="NCBI Taxonomy" id="1285928"/>
    <lineage>
        <taxon>Bacteria</taxon>
        <taxon>Pseudomonadati</taxon>
        <taxon>Bacteroidota</taxon>
        <taxon>Chitinophagia</taxon>
        <taxon>Chitinophagales</taxon>
        <taxon>Chitinophagaceae</taxon>
        <taxon>Niabella</taxon>
    </lineage>
</organism>
<gene>
    <name evidence="2" type="ORF">SAMN04487894_10962</name>
</gene>